<keyword evidence="1" id="KW-0449">Lipoprotein</keyword>
<dbReference type="HOGENOM" id="CLU_2205074_0_0_4"/>
<sequence length="107" mass="12427">MPKQSAAIVVIAAFSERWNRRATLSPTYLEINRACHRGTCRIRHVQQANPGVPHARRTRRYSRHREMYGIETHRCIAQRARCCSRSTFGTFLLSGVHGCRYRCALRQ</sequence>
<dbReference type="AlphaFoldDB" id="A3P0S2"/>
<organism evidence="1 2">
    <name type="scientific">Burkholderia pseudomallei (strain 1106a)</name>
    <dbReference type="NCBI Taxonomy" id="357348"/>
    <lineage>
        <taxon>Bacteria</taxon>
        <taxon>Pseudomonadati</taxon>
        <taxon>Pseudomonadota</taxon>
        <taxon>Betaproteobacteria</taxon>
        <taxon>Burkholderiales</taxon>
        <taxon>Burkholderiaceae</taxon>
        <taxon>Burkholderia</taxon>
        <taxon>pseudomallei group</taxon>
    </lineage>
</organism>
<protein>
    <submittedName>
        <fullName evidence="1">Lipoprotein</fullName>
    </submittedName>
</protein>
<name>A3P0S2_BURP0</name>
<dbReference type="KEGG" id="bpl:BURPS1106A_3973"/>
<evidence type="ECO:0000313" key="1">
    <source>
        <dbReference type="EMBL" id="ABN88746.1"/>
    </source>
</evidence>
<accession>A3P0S2</accession>
<proteinExistence type="predicted"/>
<gene>
    <name evidence="1" type="ordered locus">BURPS1106A_3973</name>
</gene>
<dbReference type="EMBL" id="CP000572">
    <property type="protein sequence ID" value="ABN88746.1"/>
    <property type="molecule type" value="Genomic_DNA"/>
</dbReference>
<reference evidence="1 2" key="1">
    <citation type="submission" date="2007-02" db="EMBL/GenBank/DDBJ databases">
        <authorList>
            <person name="DeShazer D."/>
            <person name="Woods D.E."/>
            <person name="Nierman W.C."/>
        </authorList>
    </citation>
    <scope>NUCLEOTIDE SEQUENCE [LARGE SCALE GENOMIC DNA]</scope>
    <source>
        <strain evidence="1 2">1106a</strain>
    </source>
</reference>
<evidence type="ECO:0000313" key="2">
    <source>
        <dbReference type="Proteomes" id="UP000006738"/>
    </source>
</evidence>
<dbReference type="Proteomes" id="UP000006738">
    <property type="component" value="Chromosome I"/>
</dbReference>